<keyword evidence="3" id="KW-1185">Reference proteome</keyword>
<organism evidence="2 3">
    <name type="scientific">Rubripirellula lacrimiformis</name>
    <dbReference type="NCBI Taxonomy" id="1930273"/>
    <lineage>
        <taxon>Bacteria</taxon>
        <taxon>Pseudomonadati</taxon>
        <taxon>Planctomycetota</taxon>
        <taxon>Planctomycetia</taxon>
        <taxon>Pirellulales</taxon>
        <taxon>Pirellulaceae</taxon>
        <taxon>Rubripirellula</taxon>
    </lineage>
</organism>
<evidence type="ECO:0000313" key="2">
    <source>
        <dbReference type="EMBL" id="QDT03937.1"/>
    </source>
</evidence>
<keyword evidence="1" id="KW-0472">Membrane</keyword>
<feature type="transmembrane region" description="Helical" evidence="1">
    <location>
        <begin position="59"/>
        <end position="79"/>
    </location>
</feature>
<accession>A0A517N9X0</accession>
<proteinExistence type="predicted"/>
<sequence length="138" mass="14826">MTVRTFDLLLLVVAFAGVFAAQRLTAAPAIFVSVVICTLCAAVRSACTSGISPRITATVVSVSAYWLLLLIRGIAYPLVLDGGTDRLSSSIRYIDPPLFFLLVAGSTIMVGLLGLLVGHYCAMWRDHGWRHIFDKPGG</sequence>
<keyword evidence="1" id="KW-1133">Transmembrane helix</keyword>
<feature type="transmembrane region" description="Helical" evidence="1">
    <location>
        <begin position="99"/>
        <end position="122"/>
    </location>
</feature>
<dbReference type="EMBL" id="CP036525">
    <property type="protein sequence ID" value="QDT03937.1"/>
    <property type="molecule type" value="Genomic_DNA"/>
</dbReference>
<feature type="transmembrane region" description="Helical" evidence="1">
    <location>
        <begin position="30"/>
        <end position="47"/>
    </location>
</feature>
<evidence type="ECO:0000256" key="1">
    <source>
        <dbReference type="SAM" id="Phobius"/>
    </source>
</evidence>
<dbReference type="KEGG" id="rlc:K227x_23230"/>
<protein>
    <submittedName>
        <fullName evidence="2">Uncharacterized protein</fullName>
    </submittedName>
</protein>
<reference evidence="2 3" key="1">
    <citation type="submission" date="2019-02" db="EMBL/GenBank/DDBJ databases">
        <title>Deep-cultivation of Planctomycetes and their phenomic and genomic characterization uncovers novel biology.</title>
        <authorList>
            <person name="Wiegand S."/>
            <person name="Jogler M."/>
            <person name="Boedeker C."/>
            <person name="Pinto D."/>
            <person name="Vollmers J."/>
            <person name="Rivas-Marin E."/>
            <person name="Kohn T."/>
            <person name="Peeters S.H."/>
            <person name="Heuer A."/>
            <person name="Rast P."/>
            <person name="Oberbeckmann S."/>
            <person name="Bunk B."/>
            <person name="Jeske O."/>
            <person name="Meyerdierks A."/>
            <person name="Storesund J.E."/>
            <person name="Kallscheuer N."/>
            <person name="Luecker S."/>
            <person name="Lage O.M."/>
            <person name="Pohl T."/>
            <person name="Merkel B.J."/>
            <person name="Hornburger P."/>
            <person name="Mueller R.-W."/>
            <person name="Bruemmer F."/>
            <person name="Labrenz M."/>
            <person name="Spormann A.M."/>
            <person name="Op den Camp H."/>
            <person name="Overmann J."/>
            <person name="Amann R."/>
            <person name="Jetten M.S.M."/>
            <person name="Mascher T."/>
            <person name="Medema M.H."/>
            <person name="Devos D.P."/>
            <person name="Kaster A.-K."/>
            <person name="Ovreas L."/>
            <person name="Rohde M."/>
            <person name="Galperin M.Y."/>
            <person name="Jogler C."/>
        </authorList>
    </citation>
    <scope>NUCLEOTIDE SEQUENCE [LARGE SCALE GENOMIC DNA]</scope>
    <source>
        <strain evidence="2 3">K22_7</strain>
    </source>
</reference>
<dbReference type="Proteomes" id="UP000318538">
    <property type="component" value="Chromosome"/>
</dbReference>
<keyword evidence="1" id="KW-0812">Transmembrane</keyword>
<name>A0A517N9X0_9BACT</name>
<dbReference type="AlphaFoldDB" id="A0A517N9X0"/>
<gene>
    <name evidence="2" type="ORF">K227x_23230</name>
</gene>
<evidence type="ECO:0000313" key="3">
    <source>
        <dbReference type="Proteomes" id="UP000318538"/>
    </source>
</evidence>